<evidence type="ECO:0000256" key="6">
    <source>
        <dbReference type="ARBA" id="ARBA00022692"/>
    </source>
</evidence>
<dbReference type="GO" id="GO:0005886">
    <property type="term" value="C:plasma membrane"/>
    <property type="evidence" value="ECO:0007669"/>
    <property type="project" value="UniProtKB-SubCell"/>
</dbReference>
<evidence type="ECO:0000256" key="7">
    <source>
        <dbReference type="ARBA" id="ARBA00022779"/>
    </source>
</evidence>
<proteinExistence type="inferred from homology"/>
<accession>A0A2P7B630</accession>
<feature type="transmembrane region" description="Helical" evidence="10">
    <location>
        <begin position="17"/>
        <end position="38"/>
    </location>
</feature>
<keyword evidence="7 10" id="KW-0283">Flagellar rotation</keyword>
<evidence type="ECO:0000256" key="1">
    <source>
        <dbReference type="ARBA" id="ARBA00002254"/>
    </source>
</evidence>
<dbReference type="EMBL" id="PGGM01000011">
    <property type="protein sequence ID" value="PSH61899.1"/>
    <property type="molecule type" value="Genomic_DNA"/>
</dbReference>
<dbReference type="Pfam" id="PF03748">
    <property type="entry name" value="FliL"/>
    <property type="match status" value="1"/>
</dbReference>
<dbReference type="GO" id="GO:0071973">
    <property type="term" value="P:bacterial-type flagellum-dependent cell motility"/>
    <property type="evidence" value="ECO:0007669"/>
    <property type="project" value="InterPro"/>
</dbReference>
<evidence type="ECO:0000256" key="2">
    <source>
        <dbReference type="ARBA" id="ARBA00004162"/>
    </source>
</evidence>
<organism evidence="11 12">
    <name type="scientific">Phyllobacterium sophorae</name>
    <dbReference type="NCBI Taxonomy" id="1520277"/>
    <lineage>
        <taxon>Bacteria</taxon>
        <taxon>Pseudomonadati</taxon>
        <taxon>Pseudomonadota</taxon>
        <taxon>Alphaproteobacteria</taxon>
        <taxon>Hyphomicrobiales</taxon>
        <taxon>Phyllobacteriaceae</taxon>
        <taxon>Phyllobacterium</taxon>
    </lineage>
</organism>
<evidence type="ECO:0000256" key="4">
    <source>
        <dbReference type="ARBA" id="ARBA00022475"/>
    </source>
</evidence>
<evidence type="ECO:0000256" key="3">
    <source>
        <dbReference type="ARBA" id="ARBA00008281"/>
    </source>
</evidence>
<dbReference type="InterPro" id="IPR005503">
    <property type="entry name" value="FliL"/>
</dbReference>
<keyword evidence="11" id="KW-0969">Cilium</keyword>
<evidence type="ECO:0000313" key="12">
    <source>
        <dbReference type="Proteomes" id="UP000241764"/>
    </source>
</evidence>
<keyword evidence="10" id="KW-0997">Cell inner membrane</keyword>
<dbReference type="Proteomes" id="UP000241764">
    <property type="component" value="Unassembled WGS sequence"/>
</dbReference>
<sequence length="162" mass="17302">MSSLAEDSPLPSKGPSILALIAVVAVLTLIAAAGGWFLGTQLGLAVPGADAMTPDSNKRPPGVEIPTGSVVPLKPILTNVKIPQDVWIRLEAGVVARPGEKISDELAATVAGDFMAFLRTVNLMQLRGPAGLEYLRMDLQERARMRSEGKIEQVYIWALVME</sequence>
<keyword evidence="5 10" id="KW-0145">Chemotaxis</keyword>
<keyword evidence="11" id="KW-0966">Cell projection</keyword>
<evidence type="ECO:0000256" key="5">
    <source>
        <dbReference type="ARBA" id="ARBA00022500"/>
    </source>
</evidence>
<evidence type="ECO:0000256" key="9">
    <source>
        <dbReference type="ARBA" id="ARBA00023136"/>
    </source>
</evidence>
<keyword evidence="6 10" id="KW-0812">Transmembrane</keyword>
<comment type="subcellular location">
    <subcellularLocation>
        <location evidence="10">Cell inner membrane</location>
    </subcellularLocation>
    <subcellularLocation>
        <location evidence="2">Cell membrane</location>
        <topology evidence="2">Single-pass membrane protein</topology>
    </subcellularLocation>
</comment>
<protein>
    <recommendedName>
        <fullName evidence="10">Flagellar protein FliL</fullName>
    </recommendedName>
</protein>
<name>A0A2P7B630_9HYPH</name>
<dbReference type="OrthoDB" id="7908910at2"/>
<keyword evidence="9 10" id="KW-0472">Membrane</keyword>
<keyword evidence="11" id="KW-0282">Flagellum</keyword>
<reference evidence="12" key="1">
    <citation type="submission" date="2017-11" db="EMBL/GenBank/DDBJ databases">
        <authorList>
            <person name="Kuznetsova I."/>
            <person name="Sazanova A."/>
            <person name="Chirak E."/>
            <person name="Safronova V."/>
            <person name="Willems A."/>
        </authorList>
    </citation>
    <scope>NUCLEOTIDE SEQUENCE [LARGE SCALE GENOMIC DNA]</scope>
    <source>
        <strain evidence="12">CCBAU 03422</strain>
    </source>
</reference>
<comment type="caution">
    <text evidence="11">The sequence shown here is derived from an EMBL/GenBank/DDBJ whole genome shotgun (WGS) entry which is preliminary data.</text>
</comment>
<evidence type="ECO:0000256" key="8">
    <source>
        <dbReference type="ARBA" id="ARBA00022989"/>
    </source>
</evidence>
<keyword evidence="4" id="KW-1003">Cell membrane</keyword>
<comment type="similarity">
    <text evidence="3 10">Belongs to the FliL family.</text>
</comment>
<comment type="function">
    <text evidence="1 10">Controls the rotational direction of flagella during chemotaxis.</text>
</comment>
<evidence type="ECO:0000313" key="11">
    <source>
        <dbReference type="EMBL" id="PSH61899.1"/>
    </source>
</evidence>
<dbReference type="AlphaFoldDB" id="A0A2P7B630"/>
<gene>
    <name evidence="11" type="ORF">CU103_21520</name>
</gene>
<keyword evidence="8 10" id="KW-1133">Transmembrane helix</keyword>
<keyword evidence="12" id="KW-1185">Reference proteome</keyword>
<dbReference type="RefSeq" id="WP_106666072.1">
    <property type="nucleotide sequence ID" value="NZ_PGGM01000011.1"/>
</dbReference>
<dbReference type="GO" id="GO:0006935">
    <property type="term" value="P:chemotaxis"/>
    <property type="evidence" value="ECO:0007669"/>
    <property type="project" value="UniProtKB-KW"/>
</dbReference>
<evidence type="ECO:0000256" key="10">
    <source>
        <dbReference type="RuleBase" id="RU364125"/>
    </source>
</evidence>
<dbReference type="GO" id="GO:0009425">
    <property type="term" value="C:bacterial-type flagellum basal body"/>
    <property type="evidence" value="ECO:0007669"/>
    <property type="project" value="InterPro"/>
</dbReference>